<evidence type="ECO:0000313" key="7">
    <source>
        <dbReference type="Proteomes" id="UP000007350"/>
    </source>
</evidence>
<dbReference type="SMART" id="SM00248">
    <property type="entry name" value="ANK"/>
    <property type="match status" value="25"/>
</dbReference>
<dbReference type="PROSITE" id="PS50194">
    <property type="entry name" value="FILAMIN_REPEAT"/>
    <property type="match status" value="1"/>
</dbReference>
<dbReference type="PROSITE" id="PS50088">
    <property type="entry name" value="ANK_REPEAT"/>
    <property type="match status" value="5"/>
</dbReference>
<evidence type="ECO:0000256" key="4">
    <source>
        <dbReference type="PROSITE-ProRule" id="PRU00087"/>
    </source>
</evidence>
<dbReference type="InterPro" id="IPR036770">
    <property type="entry name" value="Ankyrin_rpt-contain_sf"/>
</dbReference>
<protein>
    <submittedName>
        <fullName evidence="6">Ankyrin repeat protein, putative</fullName>
    </submittedName>
</protein>
<feature type="repeat" description="ANK" evidence="3">
    <location>
        <begin position="1736"/>
        <end position="1768"/>
    </location>
</feature>
<evidence type="ECO:0000256" key="2">
    <source>
        <dbReference type="ARBA" id="ARBA00023043"/>
    </source>
</evidence>
<accession>K2N7K2</accession>
<keyword evidence="7" id="KW-1185">Reference proteome</keyword>
<evidence type="ECO:0000256" key="5">
    <source>
        <dbReference type="SAM" id="MobiDB-lite"/>
    </source>
</evidence>
<evidence type="ECO:0000256" key="1">
    <source>
        <dbReference type="ARBA" id="ARBA00022737"/>
    </source>
</evidence>
<dbReference type="EMBL" id="AHKC01011850">
    <property type="protein sequence ID" value="EKF30671.1"/>
    <property type="molecule type" value="Genomic_DNA"/>
</dbReference>
<dbReference type="PANTHER" id="PTHR24198:SF165">
    <property type="entry name" value="ANKYRIN REPEAT-CONTAINING PROTEIN-RELATED"/>
    <property type="match status" value="1"/>
</dbReference>
<sequence length="3056" mass="334946">MRSAEANGTPLSAPILCQVRTGGATGSRLVGTIHIQLNSSLGDVRLLLRSLASRARGDAAGPSGLEVHGAPVNVTQGEWKKAMSYPLHPFDLSLAFSFVKCGGCVPIQQQHEEKLLLVDVFPRLPRAWGMSTVTGWMMEPTPPMVKVLARPGEYVPCRDALAVVFIAQGGPENLMAEDVLVERQMLQQCSYGRPYQLKELFTLLNQWNGNVKDCFGRTVLHECVYQGHSEAVTSLLSFAFIRVNEQDIQGKTPLHIAVRAGNEFIVSRLLEAGADILLTDNGGDTALHVALCLRNDRIVELLCNRLRATGIEAKRLCFCKNGVGMSPIDIFQLHSPTFIQLCEEGDVAAIKSLYDHYLFSRDSITGCDELLHQSAVHVAAACGHVNVLKFLLDELKFGRLTDKQMLNSRSQTPMHLAAERGHILAVRILHERYPWFISVRDITGATPLVAALRRRQHSMAVVDYLISVLPRGSGAINACDNSGMGALHLLCELGMTLAANSLIVDHGADVTLSCSCGIVSSGYLKKTRILPRLLKRAGGASKRQVVGEQQGMTPLLCTLRGRRGHVGTIEMLLSHGAGTRGDEVVELFFYLITKGHYEFADRVVASGVGNLKFSNDLLSRFCHLNHGVGIRWCIERGYCSLNSPEGGYPLLLSSALGDAEAVSFFLSRGADPNVSAGGNTPLLASINGGHHAVVERLVRAGASLVASDGSWTALRAAAERGAEPVVRALLGLHVLSPRVVSQALVHAMESARGGRSINSERVCVHLAGFLDLASGDIMHPTELLHLAASHSLFAVVRVLVDKLLALPASVLCGIVNDSPPPPNRMFLLIEPKMAPLRVKASRLVSVKGRRGLYTPPKPFKRLVIQRREAGVLHHRLRLRDVHSYCAEANEGELLERLLLDVGLKPWAGPDYRGWNAADYAADKQLANALRMFLVVGLVPYRRHVVCRGTRMGALCRSIACANVNVDEAGLLSSALCDLATAQEKTLVRQILTDTCRFHNVSDLSGAGAWMDELILCCVRTRCLDILEILEGEFQVPLEKRLSLSVQPLLSAVACRDAKLVAYLILHGSPVDLIGSIPAMGGHELRSLGCGKREVSPLWLAARLGDITIMELLLSVGPLLPAKCTDSTDFRRDALKALVDGAPRRPSEAQDTLIAQGVVILARAGHVYTLPSIMRIAAGKGLVRTVESLIDCYGPRTVTEDIVSNGLCSLHYLVGRPALSGLLRSSLLLVADVDSVHVEASQNLLATIQTTKFTVNPVDYALTAGCAEGALLLLGLGLCGSGGRNEKGDPKISRIVRLCAARRTAQGEDGYTVLHAAMELQYHEIAYKILNERLILQYVDRSSMEGKHTDNTPSVASLMNFYLDRAHRRLLLSLGVPTPTKISPCDMPYLVFAQSFDGEGYREIVRLSALGGGLEQTLDLLHGGLPMAFVWHLVSRHRHSFYFDNRCFGLTELTPMGFAVAAGNLSWIRLLAYSGVSTSNCNSIVAVIARRKESSLVQVSRTPLHRRLRVRAVARRHVCCKEDSYPVKFTDERHHVSLLLLSMAIIVETFWAGDAEGLLRQSQVMRFLLSCDQCLQREELNPLAIVLAKLMLWDLLEALVAAATKLIDNPTEGRFFCTIHEAEVPPIIKRAIGSSRHVMHVAARCAPREILILVAKHSQRADIEGACDAKGKTVLFYAIHHPCRFALEVLVGLRIPTNLQCCRRTGRTPLMLACQRGQLPLVMALLNKAEMNTRDRDGNTALLLAAAAGRAEIVEHLLANGADPSVKNRWGMTAVMAAAFAGHDGIAVPLAENFSTLDDFFSPQTTLLHCAAVGGCHRVASTLVDMVDKINIWAEDVGGFTAVYLAYAFGNALVLRTLLSAALKNGVEPAPSLHLERQIFVCSSTLPRHGWLRGVLRVGEVLLDESRQRLLCQSATRPGEMTYGNPTSFRWFRTSLLLWCVCNNNAVGVRVLGEMNSADDCGALHEAAKRGHLGVVELLLKLEMSDPNAPDGAGRLPFEVAAAHHHVDCASLLLARTRLDMMHLKAPAARSAQSALHRLASSGGAEILFLLVEAFQRMNRPDWSVVAAQLLDALDTPDSTGMTAFESAVAMGNPAGVLRVAQVIRRLALASGRKNALSVSNSILSHLPCISPAVRVLLYDVFGILEVAVCIGFEEERRVGRLAFADLRLIGANALREDAFCASEVAAAFTLEHEMSVASSLLNGLPFRIRYIPRSLETRSVSQQVRLLQWLESSLILSNYENWAAEKPLDTIELELVPRRTDEFVELSNMHLRHSVYMDSRRLLTPNLHAKLRFASRSEVLRLRTVAEERCRLLTLKMRQLPHPVMSKGRVMVEWGDGKDEVTVEAATRLMDDGLARVDAFFSGKLKDALVGVAMADVVSVTAATDRTMNAVYISFRYTRETIRRHHYTSLEGGIVIMFNDGALQDVDCVLHSALYRQVVADVNLVGVSYIRDAFLADARRLAGNQMGDDATSFKLEVEGGTLDELPLHLLETMMSDAAEALASLITGSLANTRNFHSSQIVSDFLTQSLRSVVVLFSPKRCPVAEFSEGKLMLCLNLQLAPTRCEICEGLRRGALAGEIERLRGELPRVIDTVCQRLQMCLPATTFVLDSASLLEGQDDEYVVSALSLLCYNRGALVLQPFIDGVSIGWDTRLGSVVRRHVRQLTLVLEFFGGGSCVLYDSGNFVYNCPLCCLERGVCATSSWYLLSSQQIASLLLMQLSLVDPSVFGLVNTSKPFACWSQAHGVCTRLLSAGCQRNAVRMTTRNIFNLRLGHAVKESSLTFIGCWRSIKVDEATGRVRFTAPTKAGYYEQIILMGGQPILKSPLRIRVRPLAVHLPSTKVLSNFNTVVVGRPFDILLLLRDKYRNRIEKPEKIVVAPVTAGAAMIMSWKRSRVDMIEVRVVVADVCDKCIVPIRLRAADGGDFELLFPVESVSEQTYHWVCLLRGGYTLEWEKRCRAGTTKAKKTMAIAGKASDRVKYFFRRTVRDAERRRLVRDAKLIGGLLNRVFPPRRPNDGKNGNNKKGKATTDEYASRRRVCVVMGEESEAKGEEVSKET</sequence>
<dbReference type="PANTHER" id="PTHR24198">
    <property type="entry name" value="ANKYRIN REPEAT AND PROTEIN KINASE DOMAIN-CONTAINING PROTEIN"/>
    <property type="match status" value="1"/>
</dbReference>
<dbReference type="InterPro" id="IPR002110">
    <property type="entry name" value="Ankyrin_rpt"/>
</dbReference>
<feature type="repeat" description="ANK" evidence="3">
    <location>
        <begin position="1704"/>
        <end position="1727"/>
    </location>
</feature>
<feature type="repeat" description="ANK" evidence="3">
    <location>
        <begin position="645"/>
        <end position="677"/>
    </location>
</feature>
<keyword evidence="2 3" id="KW-0040">ANK repeat</keyword>
<feature type="region of interest" description="Disordered" evidence="5">
    <location>
        <begin position="3008"/>
        <end position="3037"/>
    </location>
</feature>
<reference evidence="6 7" key="1">
    <citation type="journal article" date="2012" name="BMC Genomics">
        <title>Comparative genomic analysis of human infective Trypanosoma cruzi lineages with the bat-restricted subspecies T. cruzi marinkellei.</title>
        <authorList>
            <person name="Franzen O."/>
            <person name="Talavera-Lopez C."/>
            <person name="Ochaya S."/>
            <person name="Butler C.E."/>
            <person name="Messenger L.A."/>
            <person name="Lewis M.D."/>
            <person name="Llewellyn M.S."/>
            <person name="Marinkelle C.J."/>
            <person name="Tyler K.M."/>
            <person name="Miles M.A."/>
            <person name="Andersson B."/>
        </authorList>
    </citation>
    <scope>NUCLEOTIDE SEQUENCE [LARGE SCALE GENOMIC DNA]</scope>
    <source>
        <strain evidence="6 7">B7</strain>
    </source>
</reference>
<gene>
    <name evidence="6" type="ORF">MOQ_005521</name>
</gene>
<dbReference type="PROSITE" id="PS50297">
    <property type="entry name" value="ANK_REP_REGION"/>
    <property type="match status" value="5"/>
</dbReference>
<keyword evidence="1" id="KW-0677">Repeat</keyword>
<proteinExistence type="predicted"/>
<feature type="repeat" description="Filamin" evidence="4">
    <location>
        <begin position="2803"/>
        <end position="2829"/>
    </location>
</feature>
<feature type="repeat" description="ANK" evidence="3">
    <location>
        <begin position="677"/>
        <end position="709"/>
    </location>
</feature>
<organism evidence="6 7">
    <name type="scientific">Trypanosoma cruzi marinkellei</name>
    <dbReference type="NCBI Taxonomy" id="85056"/>
    <lineage>
        <taxon>Eukaryota</taxon>
        <taxon>Discoba</taxon>
        <taxon>Euglenozoa</taxon>
        <taxon>Kinetoplastea</taxon>
        <taxon>Metakinetoplastina</taxon>
        <taxon>Trypanosomatida</taxon>
        <taxon>Trypanosomatidae</taxon>
        <taxon>Trypanosoma</taxon>
        <taxon>Schizotrypanum</taxon>
    </lineage>
</organism>
<name>K2N7K2_TRYCR</name>
<evidence type="ECO:0000256" key="3">
    <source>
        <dbReference type="PROSITE-ProRule" id="PRU00023"/>
    </source>
</evidence>
<dbReference type="InterPro" id="IPR017868">
    <property type="entry name" value="Filamin/ABP280_repeat-like"/>
</dbReference>
<feature type="repeat" description="ANK" evidence="3">
    <location>
        <begin position="249"/>
        <end position="281"/>
    </location>
</feature>
<evidence type="ECO:0000313" key="6">
    <source>
        <dbReference type="EMBL" id="EKF30671.1"/>
    </source>
</evidence>
<dbReference type="Gene3D" id="1.25.40.20">
    <property type="entry name" value="Ankyrin repeat-containing domain"/>
    <property type="match status" value="7"/>
</dbReference>
<dbReference type="OrthoDB" id="272079at2759"/>
<dbReference type="SUPFAM" id="SSF48403">
    <property type="entry name" value="Ankyrin repeat"/>
    <property type="match status" value="5"/>
</dbReference>
<comment type="caution">
    <text evidence="6">The sequence shown here is derived from an EMBL/GenBank/DDBJ whole genome shotgun (WGS) entry which is preliminary data.</text>
</comment>
<dbReference type="Proteomes" id="UP000007350">
    <property type="component" value="Unassembled WGS sequence"/>
</dbReference>
<dbReference type="Pfam" id="PF12796">
    <property type="entry name" value="Ank_2"/>
    <property type="match status" value="5"/>
</dbReference>